<feature type="region of interest" description="Disordered" evidence="1">
    <location>
        <begin position="70"/>
        <end position="90"/>
    </location>
</feature>
<keyword evidence="3" id="KW-1185">Reference proteome</keyword>
<dbReference type="VEuPathDB" id="FungiDB:PADG_06119"/>
<dbReference type="GeneID" id="22584918"/>
<name>C1GFT3_PARBD</name>
<evidence type="ECO:0000256" key="1">
    <source>
        <dbReference type="SAM" id="MobiDB-lite"/>
    </source>
</evidence>
<dbReference type="RefSeq" id="XP_010761539.1">
    <property type="nucleotide sequence ID" value="XM_010763237.1"/>
</dbReference>
<dbReference type="eggNOG" id="ENOG502RNTJ">
    <property type="taxonomic scope" value="Eukaryota"/>
</dbReference>
<dbReference type="HOGENOM" id="CLU_1001034_0_0_1"/>
<reference evidence="2 3" key="1">
    <citation type="journal article" date="2011" name="PLoS Genet.">
        <title>Comparative genomic analysis of human fungal pathogens causing paracoccidioidomycosis.</title>
        <authorList>
            <person name="Desjardins C.A."/>
            <person name="Champion M.D."/>
            <person name="Holder J.W."/>
            <person name="Muszewska A."/>
            <person name="Goldberg J."/>
            <person name="Bailao A.M."/>
            <person name="Brigido M.M."/>
            <person name="Ferreira M.E."/>
            <person name="Garcia A.M."/>
            <person name="Grynberg M."/>
            <person name="Gujja S."/>
            <person name="Heiman D.I."/>
            <person name="Henn M.R."/>
            <person name="Kodira C.D."/>
            <person name="Leon-Narvaez H."/>
            <person name="Longo L.V."/>
            <person name="Ma L.J."/>
            <person name="Malavazi I."/>
            <person name="Matsuo A.L."/>
            <person name="Morais F.V."/>
            <person name="Pereira M."/>
            <person name="Rodriguez-Brito S."/>
            <person name="Sakthikumar S."/>
            <person name="Salem-Izacc S.M."/>
            <person name="Sykes S.M."/>
            <person name="Teixeira M.M."/>
            <person name="Vallejo M.C."/>
            <person name="Walter M.E."/>
            <person name="Yandava C."/>
            <person name="Young S."/>
            <person name="Zeng Q."/>
            <person name="Zucker J."/>
            <person name="Felipe M.S."/>
            <person name="Goldman G.H."/>
            <person name="Haas B.J."/>
            <person name="McEwen J.G."/>
            <person name="Nino-Vega G."/>
            <person name="Puccia R."/>
            <person name="San-Blas G."/>
            <person name="Soares C.M."/>
            <person name="Birren B.W."/>
            <person name="Cuomo C.A."/>
        </authorList>
    </citation>
    <scope>NUCLEOTIDE SEQUENCE [LARGE SCALE GENOMIC DNA]</scope>
    <source>
        <strain evidence="2 3">Pb18</strain>
    </source>
</reference>
<organism evidence="2 3">
    <name type="scientific">Paracoccidioides brasiliensis (strain Pb18)</name>
    <dbReference type="NCBI Taxonomy" id="502780"/>
    <lineage>
        <taxon>Eukaryota</taxon>
        <taxon>Fungi</taxon>
        <taxon>Dikarya</taxon>
        <taxon>Ascomycota</taxon>
        <taxon>Pezizomycotina</taxon>
        <taxon>Eurotiomycetes</taxon>
        <taxon>Eurotiomycetidae</taxon>
        <taxon>Onygenales</taxon>
        <taxon>Ajellomycetaceae</taxon>
        <taxon>Paracoccidioides</taxon>
    </lineage>
</organism>
<dbReference type="OrthoDB" id="4179533at2759"/>
<evidence type="ECO:0000313" key="2">
    <source>
        <dbReference type="EMBL" id="EEH50040.1"/>
    </source>
</evidence>
<feature type="region of interest" description="Disordered" evidence="1">
    <location>
        <begin position="1"/>
        <end position="25"/>
    </location>
</feature>
<evidence type="ECO:0000313" key="3">
    <source>
        <dbReference type="Proteomes" id="UP000001628"/>
    </source>
</evidence>
<dbReference type="STRING" id="502780.C1GFT3"/>
<gene>
    <name evidence="2" type="ORF">PADG_06119</name>
</gene>
<sequence>MDPEEFLSDASSLSHALPPTTGELSATKQSKLKEQAKVVLTPHNPCPMNQSCDDVKLFLQRCIPTQEGNLLSESTAQDSEDSAENNATRDRLNDAQRMIQLYKVHPKLEDYSTGLITLNDKVKLPGPDRAPDAFRRICKRKILLKEQEATHMAKELSERYGSESLFRAAFREFYSTGLVGIQQTFWRVDHRGQRIRRQAEEISLQTINEHLWLNGAEVAFVVRGARCLPQDAMNFWRWVSSNRITYLAVRDMLELGEPSFDNSEDVLED</sequence>
<dbReference type="InParanoid" id="C1GFT3"/>
<dbReference type="AlphaFoldDB" id="C1GFT3"/>
<dbReference type="EMBL" id="KN275963">
    <property type="protein sequence ID" value="EEH50040.1"/>
    <property type="molecule type" value="Genomic_DNA"/>
</dbReference>
<dbReference type="OMA" id="RRFNTHA"/>
<protein>
    <submittedName>
        <fullName evidence="2">Uncharacterized protein</fullName>
    </submittedName>
</protein>
<dbReference type="Proteomes" id="UP000001628">
    <property type="component" value="Unassembled WGS sequence"/>
</dbReference>
<dbReference type="KEGG" id="pbn:PADG_06119"/>
<accession>C1GFT3</accession>
<proteinExistence type="predicted"/>